<reference evidence="1" key="2">
    <citation type="submission" date="2020-03" db="EMBL/GenBank/DDBJ databases">
        <title>Walnut 2.0.</title>
        <authorList>
            <person name="Marrano A."/>
            <person name="Britton M."/>
            <person name="Zimin A.V."/>
            <person name="Zaini P.A."/>
            <person name="Workman R."/>
            <person name="Puiu D."/>
            <person name="Bianco L."/>
            <person name="Allen B.J."/>
            <person name="Troggio M."/>
            <person name="Leslie C.A."/>
            <person name="Timp W."/>
            <person name="Dendekar A."/>
            <person name="Salzberg S.L."/>
            <person name="Neale D.B."/>
        </authorList>
    </citation>
    <scope>NUCLEOTIDE SEQUENCE</scope>
    <source>
        <tissue evidence="1">Leaves</tissue>
    </source>
</reference>
<organism evidence="1 2">
    <name type="scientific">Juglans regia</name>
    <name type="common">English walnut</name>
    <dbReference type="NCBI Taxonomy" id="51240"/>
    <lineage>
        <taxon>Eukaryota</taxon>
        <taxon>Viridiplantae</taxon>
        <taxon>Streptophyta</taxon>
        <taxon>Embryophyta</taxon>
        <taxon>Tracheophyta</taxon>
        <taxon>Spermatophyta</taxon>
        <taxon>Magnoliopsida</taxon>
        <taxon>eudicotyledons</taxon>
        <taxon>Gunneridae</taxon>
        <taxon>Pentapetalae</taxon>
        <taxon>rosids</taxon>
        <taxon>fabids</taxon>
        <taxon>Fagales</taxon>
        <taxon>Juglandaceae</taxon>
        <taxon>Juglans</taxon>
    </lineage>
</organism>
<evidence type="ECO:0000313" key="2">
    <source>
        <dbReference type="Proteomes" id="UP000619265"/>
    </source>
</evidence>
<gene>
    <name evidence="1" type="ORF">F2P56_009944</name>
</gene>
<protein>
    <recommendedName>
        <fullName evidence="3">Polygalacturonase</fullName>
    </recommendedName>
</protein>
<reference evidence="1" key="1">
    <citation type="submission" date="2015-10" db="EMBL/GenBank/DDBJ databases">
        <authorList>
            <person name="Martinez-Garcia P.J."/>
            <person name="Crepeau M.W."/>
            <person name="Puiu D."/>
            <person name="Gonzalez-Ibeas D."/>
            <person name="Whalen J."/>
            <person name="Stevens K."/>
            <person name="Paul R."/>
            <person name="Butterfield T."/>
            <person name="Britton M."/>
            <person name="Reagan R."/>
            <person name="Chakraborty S."/>
            <person name="Walawage S.L."/>
            <person name="Vasquez-Gross H.A."/>
            <person name="Cardeno C."/>
            <person name="Famula R."/>
            <person name="Pratt K."/>
            <person name="Kuruganti S."/>
            <person name="Aradhya M.K."/>
            <person name="Leslie C.A."/>
            <person name="Dandekar A.M."/>
            <person name="Salzberg S.L."/>
            <person name="Wegrzyn J.L."/>
            <person name="Langley C.H."/>
            <person name="Neale D.B."/>
        </authorList>
    </citation>
    <scope>NUCLEOTIDE SEQUENCE</scope>
    <source>
        <tissue evidence="1">Leaves</tissue>
    </source>
</reference>
<comment type="caution">
    <text evidence="1">The sequence shown here is derived from an EMBL/GenBank/DDBJ whole genome shotgun (WGS) entry which is preliminary data.</text>
</comment>
<dbReference type="AlphaFoldDB" id="A0A833XXB1"/>
<proteinExistence type="predicted"/>
<sequence length="133" mass="14941">MEGSISNLAFINITANSENGVFLSGSKHGLLRNLRLTNVNLTYRRWTNYADGLVDYRPGCQGLVHHTTAGFIMEHIEGLEVENVNMRWSDEHSMRWNNPLDFSPSTVNNISLINFHSGLYTVREVGREGGAFA</sequence>
<dbReference type="Gramene" id="Jr04_19290_p3">
    <property type="protein sequence ID" value="cds.Jr04_19290_p3"/>
    <property type="gene ID" value="Jr04_19290"/>
</dbReference>
<evidence type="ECO:0000313" key="1">
    <source>
        <dbReference type="EMBL" id="KAF5473324.1"/>
    </source>
</evidence>
<accession>A0A833XXB1</accession>
<dbReference type="EMBL" id="LIHL02000004">
    <property type="protein sequence ID" value="KAF5473324.1"/>
    <property type="molecule type" value="Genomic_DNA"/>
</dbReference>
<evidence type="ECO:0008006" key="3">
    <source>
        <dbReference type="Google" id="ProtNLM"/>
    </source>
</evidence>
<name>A0A833XXB1_JUGRE</name>
<dbReference type="Proteomes" id="UP000619265">
    <property type="component" value="Unassembled WGS sequence"/>
</dbReference>